<gene>
    <name evidence="1" type="ORF">CAEBREN_22704</name>
</gene>
<dbReference type="EMBL" id="GL380160">
    <property type="protein sequence ID" value="EGT48778.1"/>
    <property type="molecule type" value="Genomic_DNA"/>
</dbReference>
<dbReference type="Proteomes" id="UP000008068">
    <property type="component" value="Unassembled WGS sequence"/>
</dbReference>
<organism evidence="2">
    <name type="scientific">Caenorhabditis brenneri</name>
    <name type="common">Nematode worm</name>
    <dbReference type="NCBI Taxonomy" id="135651"/>
    <lineage>
        <taxon>Eukaryota</taxon>
        <taxon>Metazoa</taxon>
        <taxon>Ecdysozoa</taxon>
        <taxon>Nematoda</taxon>
        <taxon>Chromadorea</taxon>
        <taxon>Rhabditida</taxon>
        <taxon>Rhabditina</taxon>
        <taxon>Rhabditomorpha</taxon>
        <taxon>Rhabditoidea</taxon>
        <taxon>Rhabditidae</taxon>
        <taxon>Peloderinae</taxon>
        <taxon>Caenorhabditis</taxon>
    </lineage>
</organism>
<dbReference type="InParanoid" id="G0P9X9"/>
<keyword evidence="2" id="KW-1185">Reference proteome</keyword>
<name>G0P9X9_CAEBE</name>
<dbReference type="AlphaFoldDB" id="G0P9X9"/>
<proteinExistence type="predicted"/>
<reference evidence="2" key="1">
    <citation type="submission" date="2011-07" db="EMBL/GenBank/DDBJ databases">
        <authorList>
            <consortium name="Caenorhabditis brenneri Sequencing and Analysis Consortium"/>
            <person name="Wilson R.K."/>
        </authorList>
    </citation>
    <scope>NUCLEOTIDE SEQUENCE [LARGE SCALE GENOMIC DNA]</scope>
    <source>
        <strain evidence="2">PB2801</strain>
    </source>
</reference>
<dbReference type="HOGENOM" id="CLU_2981042_0_0_1"/>
<accession>G0P9X9</accession>
<sequence length="58" mass="6807">MTTIPSQQFLKKNTCFSKIFYFFETEIPNSVLEKSSHQLWKIFGPDVTLRNVPMISHT</sequence>
<protein>
    <submittedName>
        <fullName evidence="1">Uncharacterized protein</fullName>
    </submittedName>
</protein>
<evidence type="ECO:0000313" key="1">
    <source>
        <dbReference type="EMBL" id="EGT48778.1"/>
    </source>
</evidence>
<evidence type="ECO:0000313" key="2">
    <source>
        <dbReference type="Proteomes" id="UP000008068"/>
    </source>
</evidence>